<feature type="domain" description="TauD/TfdA-like" evidence="4">
    <location>
        <begin position="111"/>
        <end position="386"/>
    </location>
</feature>
<evidence type="ECO:0000259" key="4">
    <source>
        <dbReference type="Pfam" id="PF02668"/>
    </source>
</evidence>
<dbReference type="Pfam" id="PF02668">
    <property type="entry name" value="TauD"/>
    <property type="match status" value="1"/>
</dbReference>
<protein>
    <recommendedName>
        <fullName evidence="4">TauD/TfdA-like domain-containing protein</fullName>
    </recommendedName>
</protein>
<dbReference type="InterPro" id="IPR042098">
    <property type="entry name" value="TauD-like_sf"/>
</dbReference>
<keyword evidence="2" id="KW-0045">Antibiotic biosynthesis</keyword>
<name>A0AAW1PJ79_9CHLO</name>
<sequence>MTAVVAPVVPFGNLSNHKAQIYFEKSQPSLLSSPQKTTPSNVGTSKQGSVIPHTIVEGPADWTSAGLQGQEDTFTYVFTSDDSAELIKAVDNLKGQGVASEEDVKGLTKADYHLPTLAPKLLEIGREVSLGRGFHLVKGFPVQAFKGDRLGLVLAFWGVGLVLGRPLVSQNDYNNEHETFGSYLNHVTVGRHTGIKKSSALPEPKQGENVPRQRDTSRLAFHSDQGATDLIALVSINKAKSGGESKWVSGVAIHNELLRRGRKDLVEVLSDPQQWQTPRKVDQSAFERNADGTFAGYEPTPPFEYHDGYLTVHFSVGNYLELDLSPIQEEAIWTFARLAEDPKFHFSQILNPGDIEIIHNPTILHSRGEVEDGETVEEKRHLLRWWIAQPKEQNPRPIAPSFAPRSLVQPGGGFRVPEGSNVRLPFYPYARNDGEGQTAY</sequence>
<evidence type="ECO:0000256" key="2">
    <source>
        <dbReference type="ARBA" id="ARBA00023194"/>
    </source>
</evidence>
<dbReference type="GO" id="GO:0016491">
    <property type="term" value="F:oxidoreductase activity"/>
    <property type="evidence" value="ECO:0007669"/>
    <property type="project" value="UniProtKB-KW"/>
</dbReference>
<accession>A0AAW1PJ79</accession>
<feature type="region of interest" description="Disordered" evidence="3">
    <location>
        <begin position="28"/>
        <end position="48"/>
    </location>
</feature>
<keyword evidence="6" id="KW-1185">Reference proteome</keyword>
<evidence type="ECO:0000256" key="1">
    <source>
        <dbReference type="ARBA" id="ARBA00023002"/>
    </source>
</evidence>
<dbReference type="SUPFAM" id="SSF51197">
    <property type="entry name" value="Clavaminate synthase-like"/>
    <property type="match status" value="1"/>
</dbReference>
<dbReference type="PANTHER" id="PTHR10696:SF56">
    <property type="entry name" value="TAUD_TFDA-LIKE DOMAIN-CONTAINING PROTEIN"/>
    <property type="match status" value="1"/>
</dbReference>
<evidence type="ECO:0000313" key="6">
    <source>
        <dbReference type="Proteomes" id="UP001465755"/>
    </source>
</evidence>
<dbReference type="InterPro" id="IPR003819">
    <property type="entry name" value="TauD/TfdA-like"/>
</dbReference>
<comment type="caution">
    <text evidence="5">The sequence shown here is derived from an EMBL/GenBank/DDBJ whole genome shotgun (WGS) entry which is preliminary data.</text>
</comment>
<dbReference type="Proteomes" id="UP001465755">
    <property type="component" value="Unassembled WGS sequence"/>
</dbReference>
<keyword evidence="1" id="KW-0560">Oxidoreductase</keyword>
<reference evidence="5 6" key="1">
    <citation type="journal article" date="2024" name="Nat. Commun.">
        <title>Phylogenomics reveals the evolutionary origins of lichenization in chlorophyte algae.</title>
        <authorList>
            <person name="Puginier C."/>
            <person name="Libourel C."/>
            <person name="Otte J."/>
            <person name="Skaloud P."/>
            <person name="Haon M."/>
            <person name="Grisel S."/>
            <person name="Petersen M."/>
            <person name="Berrin J.G."/>
            <person name="Delaux P.M."/>
            <person name="Dal Grande F."/>
            <person name="Keller J."/>
        </authorList>
    </citation>
    <scope>NUCLEOTIDE SEQUENCE [LARGE SCALE GENOMIC DNA]</scope>
    <source>
        <strain evidence="5 6">SAG 2036</strain>
    </source>
</reference>
<proteinExistence type="predicted"/>
<dbReference type="InterPro" id="IPR050411">
    <property type="entry name" value="AlphaKG_dependent_hydroxylases"/>
</dbReference>
<evidence type="ECO:0000256" key="3">
    <source>
        <dbReference type="SAM" id="MobiDB-lite"/>
    </source>
</evidence>
<gene>
    <name evidence="5" type="ORF">WJX73_009365</name>
</gene>
<dbReference type="Gene3D" id="3.60.130.10">
    <property type="entry name" value="Clavaminate synthase-like"/>
    <property type="match status" value="1"/>
</dbReference>
<evidence type="ECO:0000313" key="5">
    <source>
        <dbReference type="EMBL" id="KAK9813596.1"/>
    </source>
</evidence>
<dbReference type="EMBL" id="JALJOQ010000004">
    <property type="protein sequence ID" value="KAK9813596.1"/>
    <property type="molecule type" value="Genomic_DNA"/>
</dbReference>
<dbReference type="PANTHER" id="PTHR10696">
    <property type="entry name" value="GAMMA-BUTYROBETAINE HYDROXYLASE-RELATED"/>
    <property type="match status" value="1"/>
</dbReference>
<dbReference type="AlphaFoldDB" id="A0AAW1PJ79"/>
<organism evidence="5 6">
    <name type="scientific">Symbiochloris irregularis</name>
    <dbReference type="NCBI Taxonomy" id="706552"/>
    <lineage>
        <taxon>Eukaryota</taxon>
        <taxon>Viridiplantae</taxon>
        <taxon>Chlorophyta</taxon>
        <taxon>core chlorophytes</taxon>
        <taxon>Trebouxiophyceae</taxon>
        <taxon>Trebouxiales</taxon>
        <taxon>Trebouxiaceae</taxon>
        <taxon>Symbiochloris</taxon>
    </lineage>
</organism>
<dbReference type="GO" id="GO:0017000">
    <property type="term" value="P:antibiotic biosynthetic process"/>
    <property type="evidence" value="ECO:0007669"/>
    <property type="project" value="UniProtKB-KW"/>
</dbReference>